<dbReference type="OrthoDB" id="205623at2759"/>
<dbReference type="InterPro" id="IPR027417">
    <property type="entry name" value="P-loop_NTPase"/>
</dbReference>
<protein>
    <submittedName>
        <fullName evidence="4">Estrogen sulfotransferase</fullName>
    </submittedName>
</protein>
<dbReference type="EMBL" id="GAMC01011093">
    <property type="protein sequence ID" value="JAB95462.1"/>
    <property type="molecule type" value="mRNA"/>
</dbReference>
<dbReference type="Gene3D" id="3.40.50.300">
    <property type="entry name" value="P-loop containing nucleotide triphosphate hydrolases"/>
    <property type="match status" value="1"/>
</dbReference>
<dbReference type="InterPro" id="IPR000863">
    <property type="entry name" value="Sulfotransferase_dom"/>
</dbReference>
<evidence type="ECO:0000256" key="2">
    <source>
        <dbReference type="ARBA" id="ARBA00022679"/>
    </source>
</evidence>
<reference evidence="4" key="1">
    <citation type="submission" date="2013-07" db="EMBL/GenBank/DDBJ databases">
        <authorList>
            <person name="Geib S."/>
        </authorList>
    </citation>
    <scope>NUCLEOTIDE SEQUENCE</scope>
</reference>
<organism evidence="4">
    <name type="scientific">Ceratitis capitata</name>
    <name type="common">Mediterranean fruit fly</name>
    <name type="synonym">Tephritis capitata</name>
    <dbReference type="NCBI Taxonomy" id="7213"/>
    <lineage>
        <taxon>Eukaryota</taxon>
        <taxon>Metazoa</taxon>
        <taxon>Ecdysozoa</taxon>
        <taxon>Arthropoda</taxon>
        <taxon>Hexapoda</taxon>
        <taxon>Insecta</taxon>
        <taxon>Pterygota</taxon>
        <taxon>Neoptera</taxon>
        <taxon>Endopterygota</taxon>
        <taxon>Diptera</taxon>
        <taxon>Brachycera</taxon>
        <taxon>Muscomorpha</taxon>
        <taxon>Tephritoidea</taxon>
        <taxon>Tephritidae</taxon>
        <taxon>Ceratitis</taxon>
        <taxon>Ceratitis</taxon>
    </lineage>
</organism>
<dbReference type="Pfam" id="PF00685">
    <property type="entry name" value="Sulfotransfer_1"/>
    <property type="match status" value="1"/>
</dbReference>
<dbReference type="SUPFAM" id="SSF52540">
    <property type="entry name" value="P-loop containing nucleoside triphosphate hydrolases"/>
    <property type="match status" value="1"/>
</dbReference>
<dbReference type="AlphaFoldDB" id="W8B9X8"/>
<gene>
    <name evidence="4" type="primary">ST1E1</name>
</gene>
<evidence type="ECO:0000259" key="3">
    <source>
        <dbReference type="Pfam" id="PF00685"/>
    </source>
</evidence>
<evidence type="ECO:0000256" key="1">
    <source>
        <dbReference type="ARBA" id="ARBA00005771"/>
    </source>
</evidence>
<proteinExistence type="evidence at transcript level"/>
<keyword evidence="2 4" id="KW-0808">Transferase</keyword>
<dbReference type="GO" id="GO:0008146">
    <property type="term" value="F:sulfotransferase activity"/>
    <property type="evidence" value="ECO:0007669"/>
    <property type="project" value="InterPro"/>
</dbReference>
<dbReference type="PANTHER" id="PTHR11783">
    <property type="entry name" value="SULFOTRANSFERASE SULT"/>
    <property type="match status" value="1"/>
</dbReference>
<feature type="domain" description="Sulfotransferase" evidence="3">
    <location>
        <begin position="64"/>
        <end position="317"/>
    </location>
</feature>
<name>W8B9X8_CERCA</name>
<comment type="similarity">
    <text evidence="1">Belongs to the sulfotransferase 1 family.</text>
</comment>
<sequence length="330" mass="38837">MLYTKPLPSATDELFERSKRMVIHVSTNGEFIPLKWNWPETWISVPAVFKDNFSSIYDFEVRNDDVFIVTFPKSGTTWLQEATWLLLNKLNYEEAKRRHLLERSVFMDISTLYGEQTNKGDSVAKAAELKSPRCIKSHLPAHLLPRQIWQKKVKLIYCARNPKDVVLSYGHFLRGKGAYNGSMEEFIDDFLNAETLYSPYWIHVYTMWQMRAEPNIFFTTYEEMKQNLRGVVERLNEFLEQPPLSEAQMEKLLNHLSFESMKANQQVNPTEVIKKSGRPGADFQFMRRGIVGSYKDELSVRNQQRINEWSEQYLNKFNIKMNDIFGDFQL</sequence>
<accession>W8B9X8</accession>
<reference evidence="4" key="2">
    <citation type="journal article" date="2014" name="BMC Genomics">
        <title>A genomic perspective to assessing quality of mass-reared SIT flies used in Mediterranean fruit fly (Ceratitis capitata) eradication in California.</title>
        <authorList>
            <person name="Calla B."/>
            <person name="Hall B."/>
            <person name="Hou S."/>
            <person name="Geib S.M."/>
        </authorList>
    </citation>
    <scope>NUCLEOTIDE SEQUENCE</scope>
</reference>
<evidence type="ECO:0000313" key="4">
    <source>
        <dbReference type="EMBL" id="JAB95462.1"/>
    </source>
</evidence>